<dbReference type="InterPro" id="IPR054368">
    <property type="entry name" value="Alp7A-like_C"/>
</dbReference>
<sequence>MNLRFDAVDIGNDALKGFFSGLGKENKVYIPNVIAKVEDRTVVEYEKNILHGLHVEITSPALDSKGGKYVVGNLASQYEENDELTQASDKYNNDQSIVLLLTAVAYDAALHLTPEENIIDVDVYLSTGLPLGEAEHRKEFSKKLKSVSHNVKFLKTPKLEGITVNVNFKHVLVNTEGFSAYIDLMMNEDGSDRNVELQGKDIMINDIGGLSTDTAVILSDGSIDNTNSKGIPEGVSPYLDEIIEKVQKEFKYTFKSRRELVDIITGKVPEDKNHIYVKSNRTPIEDIVLPILRKLAVAEYKHISRVWDKVPSIRASYQIGGGALILKDALIEINNTNHKFALRFIDSADDSVWMIARAYYKILSTYCAQKGIEMPKSNIEGKVKATIINE</sequence>
<evidence type="ECO:0000313" key="4">
    <source>
        <dbReference type="Proteomes" id="UP000195120"/>
    </source>
</evidence>
<reference evidence="3 4" key="1">
    <citation type="submission" date="2016-10" db="EMBL/GenBank/DDBJ databases">
        <title>Comparative genomics of Bacillus thuringiensis reveals a path to pathogens against multiple invertebrate hosts.</title>
        <authorList>
            <person name="Zheng J."/>
            <person name="Gao Q."/>
            <person name="Liu H."/>
            <person name="Peng D."/>
            <person name="Ruan L."/>
            <person name="Sun M."/>
        </authorList>
    </citation>
    <scope>NUCLEOTIDE SEQUENCE [LARGE SCALE GENOMIC DNA]</scope>
    <source>
        <strain evidence="3">BGSC 4BW1</strain>
    </source>
</reference>
<evidence type="ECO:0008006" key="5">
    <source>
        <dbReference type="Google" id="ProtNLM"/>
    </source>
</evidence>
<accession>A0A9X6QLZ3</accession>
<dbReference type="RefSeq" id="WP_086401754.1">
    <property type="nucleotide sequence ID" value="NZ_MOOP01000124.1"/>
</dbReference>
<dbReference type="InterPro" id="IPR040607">
    <property type="entry name" value="ALP_N"/>
</dbReference>
<dbReference type="Proteomes" id="UP000195120">
    <property type="component" value="Unassembled WGS sequence"/>
</dbReference>
<dbReference type="SUPFAM" id="SSF53067">
    <property type="entry name" value="Actin-like ATPase domain"/>
    <property type="match status" value="2"/>
</dbReference>
<dbReference type="Gene3D" id="3.30.420.40">
    <property type="match status" value="2"/>
</dbReference>
<dbReference type="AlphaFoldDB" id="A0A9X6QLZ3"/>
<protein>
    <recommendedName>
        <fullName evidence="5">Actin-like protein N-terminal domain-containing protein</fullName>
    </recommendedName>
</protein>
<organism evidence="3 4">
    <name type="scientific">Bacillus thuringiensis serovar iberica</name>
    <dbReference type="NCBI Taxonomy" id="180866"/>
    <lineage>
        <taxon>Bacteria</taxon>
        <taxon>Bacillati</taxon>
        <taxon>Bacillota</taxon>
        <taxon>Bacilli</taxon>
        <taxon>Bacillales</taxon>
        <taxon>Bacillaceae</taxon>
        <taxon>Bacillus</taxon>
        <taxon>Bacillus cereus group</taxon>
    </lineage>
</organism>
<gene>
    <name evidence="3" type="ORF">BK741_21650</name>
</gene>
<evidence type="ECO:0000259" key="2">
    <source>
        <dbReference type="Pfam" id="PF22128"/>
    </source>
</evidence>
<dbReference type="EMBL" id="MOOP01000124">
    <property type="protein sequence ID" value="OUB44878.1"/>
    <property type="molecule type" value="Genomic_DNA"/>
</dbReference>
<name>A0A9X6QLZ3_BACTU</name>
<feature type="domain" description="Alp7A-like C-terminal" evidence="2">
    <location>
        <begin position="202"/>
        <end position="337"/>
    </location>
</feature>
<evidence type="ECO:0000313" key="3">
    <source>
        <dbReference type="EMBL" id="OUB44878.1"/>
    </source>
</evidence>
<feature type="domain" description="Actin-like protein N-terminal" evidence="1">
    <location>
        <begin position="7"/>
        <end position="177"/>
    </location>
</feature>
<dbReference type="InterPro" id="IPR043129">
    <property type="entry name" value="ATPase_NBD"/>
</dbReference>
<comment type="caution">
    <text evidence="3">The sequence shown here is derived from an EMBL/GenBank/DDBJ whole genome shotgun (WGS) entry which is preliminary data.</text>
</comment>
<dbReference type="CDD" id="cd24023">
    <property type="entry name" value="ASKHA_NBD_ParM_Alp7A-like"/>
    <property type="match status" value="1"/>
</dbReference>
<proteinExistence type="predicted"/>
<dbReference type="Pfam" id="PF22128">
    <property type="entry name" value="Alp7A_like_C"/>
    <property type="match status" value="1"/>
</dbReference>
<evidence type="ECO:0000259" key="1">
    <source>
        <dbReference type="Pfam" id="PF17989"/>
    </source>
</evidence>
<dbReference type="Pfam" id="PF17989">
    <property type="entry name" value="ALP_N"/>
    <property type="match status" value="1"/>
</dbReference>